<feature type="non-terminal residue" evidence="2">
    <location>
        <position position="1"/>
    </location>
</feature>
<sequence>GMGCNPRGVVVNEGLKRRGFRGVVDVVEGGERAVVEQQNKGCAAVPGSGAQGAGKKGKGKRVAEQDGSDRTPVSKRQAKRLRLEALKAEKQSSQSQKESGSSTDAMPLKETSIPKGSDTPSTIKEKANG</sequence>
<organism evidence="2 3">
    <name type="scientific">Lachnellula hyalina</name>
    <dbReference type="NCBI Taxonomy" id="1316788"/>
    <lineage>
        <taxon>Eukaryota</taxon>
        <taxon>Fungi</taxon>
        <taxon>Dikarya</taxon>
        <taxon>Ascomycota</taxon>
        <taxon>Pezizomycotina</taxon>
        <taxon>Leotiomycetes</taxon>
        <taxon>Helotiales</taxon>
        <taxon>Lachnaceae</taxon>
        <taxon>Lachnellula</taxon>
    </lineage>
</organism>
<name>A0A8H8R0G1_9HELO</name>
<protein>
    <submittedName>
        <fullName evidence="2">Uncharacterized protein</fullName>
    </submittedName>
</protein>
<accession>A0A8H8R0G1</accession>
<dbReference type="EMBL" id="QGMH01000123">
    <property type="protein sequence ID" value="TVY24634.1"/>
    <property type="molecule type" value="Genomic_DNA"/>
</dbReference>
<dbReference type="RefSeq" id="XP_031003422.1">
    <property type="nucleotide sequence ID" value="XM_031151344.1"/>
</dbReference>
<feature type="compositionally biased region" description="Basic and acidic residues" evidence="1">
    <location>
        <begin position="81"/>
        <end position="90"/>
    </location>
</feature>
<reference evidence="2 3" key="1">
    <citation type="submission" date="2018-05" db="EMBL/GenBank/DDBJ databases">
        <title>Genome sequencing and assembly of the regulated plant pathogen Lachnellula willkommii and related sister species for the development of diagnostic species identification markers.</title>
        <authorList>
            <person name="Giroux E."/>
            <person name="Bilodeau G."/>
        </authorList>
    </citation>
    <scope>NUCLEOTIDE SEQUENCE [LARGE SCALE GENOMIC DNA]</scope>
    <source>
        <strain evidence="2 3">CBS 185.66</strain>
    </source>
</reference>
<keyword evidence="3" id="KW-1185">Reference proteome</keyword>
<gene>
    <name evidence="2" type="ORF">LHYA1_G006405</name>
</gene>
<proteinExistence type="predicted"/>
<dbReference type="GeneID" id="41986603"/>
<comment type="caution">
    <text evidence="2">The sequence shown here is derived from an EMBL/GenBank/DDBJ whole genome shotgun (WGS) entry which is preliminary data.</text>
</comment>
<evidence type="ECO:0000313" key="3">
    <source>
        <dbReference type="Proteomes" id="UP000431533"/>
    </source>
</evidence>
<feature type="compositionally biased region" description="Low complexity" evidence="1">
    <location>
        <begin position="91"/>
        <end position="102"/>
    </location>
</feature>
<dbReference type="Proteomes" id="UP000431533">
    <property type="component" value="Unassembled WGS sequence"/>
</dbReference>
<evidence type="ECO:0000256" key="1">
    <source>
        <dbReference type="SAM" id="MobiDB-lite"/>
    </source>
</evidence>
<dbReference type="AlphaFoldDB" id="A0A8H8R0G1"/>
<feature type="region of interest" description="Disordered" evidence="1">
    <location>
        <begin position="39"/>
        <end position="129"/>
    </location>
</feature>
<evidence type="ECO:0000313" key="2">
    <source>
        <dbReference type="EMBL" id="TVY24634.1"/>
    </source>
</evidence>